<dbReference type="InterPro" id="IPR045751">
    <property type="entry name" value="DUF6179"/>
</dbReference>
<dbReference type="Pfam" id="PF19677">
    <property type="entry name" value="DUF6179"/>
    <property type="match status" value="1"/>
</dbReference>
<dbReference type="EMBL" id="JARQAI010000026">
    <property type="protein sequence ID" value="MDT2738031.1"/>
    <property type="molecule type" value="Genomic_DNA"/>
</dbReference>
<dbReference type="RefSeq" id="WP_311797498.1">
    <property type="nucleotide sequence ID" value="NZ_JARQAI010000026.1"/>
</dbReference>
<dbReference type="AlphaFoldDB" id="A0AAE4L2L6"/>
<reference evidence="1" key="1">
    <citation type="submission" date="2023-03" db="EMBL/GenBank/DDBJ databases">
        <authorList>
            <person name="Shen W."/>
            <person name="Cai J."/>
        </authorList>
    </citation>
    <scope>NUCLEOTIDE SEQUENCE</scope>
    <source>
        <strain evidence="1">P69-2</strain>
    </source>
</reference>
<evidence type="ECO:0000313" key="2">
    <source>
        <dbReference type="Proteomes" id="UP001180842"/>
    </source>
</evidence>
<protein>
    <submittedName>
        <fullName evidence="1">DUF6179 domain-containing protein</fullName>
    </submittedName>
</protein>
<comment type="caution">
    <text evidence="1">The sequence shown here is derived from an EMBL/GenBank/DDBJ whole genome shotgun (WGS) entry which is preliminary data.</text>
</comment>
<accession>A0AAE4L2L6</accession>
<sequence length="392" mass="46047">MYQVSFSDKEFQRFFIQHLQCRLSGSSVLAVDEIENIRQSVLFVIDHAIEGQTVESRFNSGKQRLAVKLVKVAEIHGRLKENYHCFGIESMRDTLEELTKFFTTYDIDYKATESGSAWIDYQLANPVDDLRYKGIDFVEQYLSRLTIENDFITQIAPNQVQELLKSYTKKLRFDYRKDINNLYQVVLNQWFAKKIANSSETTLLVTEPEAEYVYSCIQQQKIPDELTLLLDQQPYHKQTIQHFIQRIALLDSFSSLRNVLLMEDKGQMMLTLIPAMTATEFNQKMESFHMLETEIEQVDFLLKEILSPYDLFEFLEVEFVPELFYRQLPFERGLGLILVLNQFKEGMLETWEDILFLSNCGLKIFVERLEESQKTMITSALKQFTIGERDFS</sequence>
<proteinExistence type="predicted"/>
<gene>
    <name evidence="1" type="ORF">P7H00_13010</name>
</gene>
<name>A0AAE4L2L6_9ENTE</name>
<dbReference type="Proteomes" id="UP001180842">
    <property type="component" value="Unassembled WGS sequence"/>
</dbReference>
<organism evidence="1 2">
    <name type="scientific">Enterococcus pseudoavium</name>
    <dbReference type="NCBI Taxonomy" id="44007"/>
    <lineage>
        <taxon>Bacteria</taxon>
        <taxon>Bacillati</taxon>
        <taxon>Bacillota</taxon>
        <taxon>Bacilli</taxon>
        <taxon>Lactobacillales</taxon>
        <taxon>Enterococcaceae</taxon>
        <taxon>Enterococcus</taxon>
    </lineage>
</organism>
<evidence type="ECO:0000313" key="1">
    <source>
        <dbReference type="EMBL" id="MDT2738031.1"/>
    </source>
</evidence>